<comment type="function">
    <text evidence="19">C-type cytochrome. Part of the cbb3-type cytochrome c oxidase complex.</text>
</comment>
<keyword evidence="11" id="KW-0677">Repeat</keyword>
<organism evidence="22 23">
    <name type="scientific">Paracoccus fistulariae</name>
    <dbReference type="NCBI Taxonomy" id="658446"/>
    <lineage>
        <taxon>Bacteria</taxon>
        <taxon>Pseudomonadati</taxon>
        <taxon>Pseudomonadota</taxon>
        <taxon>Alphaproteobacteria</taxon>
        <taxon>Rhodobacterales</taxon>
        <taxon>Paracoccaceae</taxon>
        <taxon>Paracoccus</taxon>
    </lineage>
</organism>
<dbReference type="EMBL" id="CP067136">
    <property type="protein sequence ID" value="WCR06688.1"/>
    <property type="molecule type" value="Genomic_DNA"/>
</dbReference>
<reference evidence="22 23" key="1">
    <citation type="submission" date="2021-01" db="EMBL/GenBank/DDBJ databases">
        <title>Biogeographic distribution of Paracoccus.</title>
        <authorList>
            <person name="Hollensteiner J."/>
            <person name="Leineberger J."/>
            <person name="Brinkhoff T."/>
            <person name="Daniel R."/>
        </authorList>
    </citation>
    <scope>NUCLEOTIDE SEQUENCE [LARGE SCALE GENOMIC DNA]</scope>
    <source>
        <strain evidence="22 23">KCTC 22803</strain>
    </source>
</reference>
<keyword evidence="6 19" id="KW-0997">Cell inner membrane</keyword>
<comment type="subunit">
    <text evidence="19">Component of the cbb3-type cytochrome c oxidase.</text>
</comment>
<dbReference type="Proteomes" id="UP001219349">
    <property type="component" value="Chromosome"/>
</dbReference>
<comment type="similarity">
    <text evidence="3 19">Belongs to the CcoP / FixP family.</text>
</comment>
<dbReference type="NCBIfam" id="TIGR00782">
    <property type="entry name" value="ccoP"/>
    <property type="match status" value="1"/>
</dbReference>
<dbReference type="SUPFAM" id="SSF46626">
    <property type="entry name" value="Cytochrome c"/>
    <property type="match status" value="2"/>
</dbReference>
<dbReference type="RefSeq" id="WP_271885504.1">
    <property type="nucleotide sequence ID" value="NZ_CP067136.1"/>
</dbReference>
<evidence type="ECO:0000256" key="11">
    <source>
        <dbReference type="ARBA" id="ARBA00022737"/>
    </source>
</evidence>
<evidence type="ECO:0000256" key="20">
    <source>
        <dbReference type="SAM" id="Phobius"/>
    </source>
</evidence>
<evidence type="ECO:0000256" key="5">
    <source>
        <dbReference type="ARBA" id="ARBA00022475"/>
    </source>
</evidence>
<keyword evidence="13 19" id="KW-0249">Electron transport</keyword>
<keyword evidence="9 20" id="KW-0812">Transmembrane</keyword>
<sequence>MSVKERDPLTGHQTTGHEWDGITELNTPVPRAVWFFIIVTHIWALIAWILLPTWPLLTTYTKGLLGVDQQEQVEEAVVAANAQRADWATQIDHLPPQEVLANGDLSRRVAETGHQLFGDNCAGCHGTNAQGGPGFPSLTDAAWLWGGDFGNIMETLRVGINSDHPETRFGQMMAFGREGILSRDEVRVVADYVQSLSGEDISATRREHGAQIFADNCASCHGDSGIGDASLGAPNLTDDFWIYGGSDKALFTTIFGGRQGWMPAWENRLGLTERKILALYLMQLGQQRDAQVAVK</sequence>
<dbReference type="PANTHER" id="PTHR33751:SF1">
    <property type="entry name" value="CBB3-TYPE CYTOCHROME C OXIDASE SUBUNIT FIXP"/>
    <property type="match status" value="1"/>
</dbReference>
<keyword evidence="8 19" id="KW-0679">Respiratory chain</keyword>
<keyword evidence="4 19" id="KW-0813">Transport</keyword>
<evidence type="ECO:0000256" key="8">
    <source>
        <dbReference type="ARBA" id="ARBA00022660"/>
    </source>
</evidence>
<dbReference type="PIRSF" id="PIRSF000006">
    <property type="entry name" value="Cbb3-Cox_fixP"/>
    <property type="match status" value="1"/>
</dbReference>
<evidence type="ECO:0000256" key="16">
    <source>
        <dbReference type="ARBA" id="ARBA00023004"/>
    </source>
</evidence>
<gene>
    <name evidence="22" type="primary">ccoP</name>
    <name evidence="22" type="ORF">JHX87_14575</name>
</gene>
<feature type="domain" description="Cytochrome c" evidence="21">
    <location>
        <begin position="204"/>
        <end position="285"/>
    </location>
</feature>
<feature type="domain" description="Cytochrome c" evidence="21">
    <location>
        <begin position="108"/>
        <end position="197"/>
    </location>
</feature>
<evidence type="ECO:0000256" key="15">
    <source>
        <dbReference type="ARBA" id="ARBA00023002"/>
    </source>
</evidence>
<keyword evidence="5 19" id="KW-1003">Cell membrane</keyword>
<protein>
    <recommendedName>
        <fullName evidence="19">Cbb3-type cytochrome c oxidase subunit</fullName>
    </recommendedName>
</protein>
<evidence type="ECO:0000256" key="14">
    <source>
        <dbReference type="ARBA" id="ARBA00022989"/>
    </source>
</evidence>
<evidence type="ECO:0000256" key="9">
    <source>
        <dbReference type="ARBA" id="ARBA00022692"/>
    </source>
</evidence>
<keyword evidence="10 19" id="KW-0479">Metal-binding</keyword>
<keyword evidence="16 19" id="KW-0408">Iron</keyword>
<proteinExistence type="inferred from homology"/>
<keyword evidence="12 19" id="KW-0375">Hydrogen ion transport</keyword>
<dbReference type="InterPro" id="IPR038414">
    <property type="entry name" value="CcoP_N_sf"/>
</dbReference>
<keyword evidence="7 19" id="KW-0349">Heme</keyword>
<evidence type="ECO:0000256" key="7">
    <source>
        <dbReference type="ARBA" id="ARBA00022617"/>
    </source>
</evidence>
<name>A0ABY7SI61_9RHOB</name>
<evidence type="ECO:0000256" key="2">
    <source>
        <dbReference type="ARBA" id="ARBA00004673"/>
    </source>
</evidence>
<keyword evidence="18 19" id="KW-0472">Membrane</keyword>
<dbReference type="InterPro" id="IPR004678">
    <property type="entry name" value="Cyt_c_oxidase_cbb3_su3"/>
</dbReference>
<keyword evidence="23" id="KW-1185">Reference proteome</keyword>
<evidence type="ECO:0000256" key="18">
    <source>
        <dbReference type="ARBA" id="ARBA00023136"/>
    </source>
</evidence>
<evidence type="ECO:0000256" key="10">
    <source>
        <dbReference type="ARBA" id="ARBA00022723"/>
    </source>
</evidence>
<dbReference type="InterPro" id="IPR050597">
    <property type="entry name" value="Cytochrome_c_Oxidase_Subunit"/>
</dbReference>
<keyword evidence="15 19" id="KW-0560">Oxidoreductase</keyword>
<keyword evidence="14 20" id="KW-1133">Transmembrane helix</keyword>
<evidence type="ECO:0000256" key="19">
    <source>
        <dbReference type="PIRNR" id="PIRNR000006"/>
    </source>
</evidence>
<dbReference type="Pfam" id="PF00034">
    <property type="entry name" value="Cytochrom_C"/>
    <property type="match status" value="1"/>
</dbReference>
<evidence type="ECO:0000256" key="17">
    <source>
        <dbReference type="ARBA" id="ARBA00023065"/>
    </source>
</evidence>
<evidence type="ECO:0000313" key="23">
    <source>
        <dbReference type="Proteomes" id="UP001219349"/>
    </source>
</evidence>
<evidence type="ECO:0000256" key="12">
    <source>
        <dbReference type="ARBA" id="ARBA00022781"/>
    </source>
</evidence>
<keyword evidence="17 19" id="KW-0406">Ion transport</keyword>
<accession>A0ABY7SI61</accession>
<dbReference type="Pfam" id="PF14715">
    <property type="entry name" value="FixP_N"/>
    <property type="match status" value="1"/>
</dbReference>
<dbReference type="InterPro" id="IPR032858">
    <property type="entry name" value="CcoP_N"/>
</dbReference>
<evidence type="ECO:0000256" key="4">
    <source>
        <dbReference type="ARBA" id="ARBA00022448"/>
    </source>
</evidence>
<evidence type="ECO:0000259" key="21">
    <source>
        <dbReference type="PROSITE" id="PS51007"/>
    </source>
</evidence>
<dbReference type="Gene3D" id="6.10.280.130">
    <property type="match status" value="1"/>
</dbReference>
<evidence type="ECO:0000256" key="1">
    <source>
        <dbReference type="ARBA" id="ARBA00004533"/>
    </source>
</evidence>
<evidence type="ECO:0000256" key="3">
    <source>
        <dbReference type="ARBA" id="ARBA00006113"/>
    </source>
</evidence>
<dbReference type="Gene3D" id="1.10.760.10">
    <property type="entry name" value="Cytochrome c-like domain"/>
    <property type="match status" value="2"/>
</dbReference>
<dbReference type="InterPro" id="IPR009056">
    <property type="entry name" value="Cyt_c-like_dom"/>
</dbReference>
<dbReference type="PANTHER" id="PTHR33751">
    <property type="entry name" value="CBB3-TYPE CYTOCHROME C OXIDASE SUBUNIT FIXP"/>
    <property type="match status" value="1"/>
</dbReference>
<feature type="transmembrane region" description="Helical" evidence="20">
    <location>
        <begin position="32"/>
        <end position="51"/>
    </location>
</feature>
<dbReference type="InterPro" id="IPR036909">
    <property type="entry name" value="Cyt_c-like_dom_sf"/>
</dbReference>
<dbReference type="Pfam" id="PF13442">
    <property type="entry name" value="Cytochrome_CBB3"/>
    <property type="match status" value="1"/>
</dbReference>
<comment type="pathway">
    <text evidence="2 19">Energy metabolism; oxidative phosphorylation.</text>
</comment>
<evidence type="ECO:0000256" key="13">
    <source>
        <dbReference type="ARBA" id="ARBA00022982"/>
    </source>
</evidence>
<comment type="subcellular location">
    <subcellularLocation>
        <location evidence="1 19">Cell inner membrane</location>
    </subcellularLocation>
</comment>
<dbReference type="PROSITE" id="PS51007">
    <property type="entry name" value="CYTC"/>
    <property type="match status" value="2"/>
</dbReference>
<evidence type="ECO:0000313" key="22">
    <source>
        <dbReference type="EMBL" id="WCR06688.1"/>
    </source>
</evidence>
<evidence type="ECO:0000256" key="6">
    <source>
        <dbReference type="ARBA" id="ARBA00022519"/>
    </source>
</evidence>
<comment type="cofactor">
    <cofactor evidence="19">
        <name>heme c</name>
        <dbReference type="ChEBI" id="CHEBI:61717"/>
    </cofactor>
    <text evidence="19">Binds 2 heme C groups per subunit.</text>
</comment>